<comment type="subcellular location">
    <subcellularLocation>
        <location evidence="1">Membrane</location>
        <topology evidence="1">Lipid-anchor</topology>
    </subcellularLocation>
</comment>
<dbReference type="Pfam" id="PF25198">
    <property type="entry name" value="Spore_GerAC_N"/>
    <property type="match status" value="1"/>
</dbReference>
<dbReference type="GO" id="GO:0009847">
    <property type="term" value="P:spore germination"/>
    <property type="evidence" value="ECO:0007669"/>
    <property type="project" value="InterPro"/>
</dbReference>
<evidence type="ECO:0000313" key="11">
    <source>
        <dbReference type="Proteomes" id="UP000029734"/>
    </source>
</evidence>
<evidence type="ECO:0000256" key="2">
    <source>
        <dbReference type="ARBA" id="ARBA00007886"/>
    </source>
</evidence>
<dbReference type="Pfam" id="PF05504">
    <property type="entry name" value="Spore_GerAC"/>
    <property type="match status" value="1"/>
</dbReference>
<dbReference type="PANTHER" id="PTHR35789">
    <property type="entry name" value="SPORE GERMINATION PROTEIN B3"/>
    <property type="match status" value="1"/>
</dbReference>
<keyword evidence="3" id="KW-0309">Germination</keyword>
<feature type="domain" description="Spore germination protein N-terminal" evidence="9">
    <location>
        <begin position="22"/>
        <end position="193"/>
    </location>
</feature>
<proteinExistence type="inferred from homology"/>
<protein>
    <submittedName>
        <fullName evidence="10">Uncharacterized protein</fullName>
    </submittedName>
</protein>
<evidence type="ECO:0000256" key="5">
    <source>
        <dbReference type="ARBA" id="ARBA00023136"/>
    </source>
</evidence>
<evidence type="ECO:0000259" key="9">
    <source>
        <dbReference type="Pfam" id="PF25198"/>
    </source>
</evidence>
<reference evidence="10 11" key="1">
    <citation type="submission" date="2014-08" db="EMBL/GenBank/DDBJ databases">
        <authorList>
            <person name="den Bakker H.C."/>
        </authorList>
    </citation>
    <scope>NUCLEOTIDE SEQUENCE [LARGE SCALE GENOMIC DNA]</scope>
    <source>
        <strain evidence="10 11">DSM 18334</strain>
    </source>
</reference>
<dbReference type="AlphaFoldDB" id="A0A098M549"/>
<reference evidence="10 11" key="2">
    <citation type="submission" date="2014-10" db="EMBL/GenBank/DDBJ databases">
        <title>Comparative genomics of the Paenibacillus odorifer group.</title>
        <authorList>
            <person name="Tsai Y.-C."/>
            <person name="Martin N."/>
            <person name="Korlach J."/>
            <person name="Wiedmann M."/>
        </authorList>
    </citation>
    <scope>NUCLEOTIDE SEQUENCE [LARGE SCALE GENOMIC DNA]</scope>
    <source>
        <strain evidence="10 11">DSM 18334</strain>
    </source>
</reference>
<sequence>MKYIKLGVVALLILSLTGCWSKEELDDLTFVFGLYVDNGKKPGTVEVTISTPLPNRLMSAQQASSGGGDGKPYSIVSKTAPTITEAMISIQRDLTRRITLSHLKVVVIGEDYAKKGISELLEWLKREPGFPLGTYVLGCSGRAKEITKLTPVYEQQPSQVLLNFASDNFMFKTTIKDCLIAEASYSGFALTYLNIGTKPESVEIGKPEYWAGIQGAALYQKDKMKGSLNVREGIALAWAQGNIHFPLYSITWDEGKGTASALITFSKSSKAVSLSKKGPIFKISLQGTASMVSIKNSELHDIKAISATITEKLEQKISGEVSDAIRKTQKAGTDVLHLGLLMEWNYPQRWKKLQTNWEDYYTHDAEIKVSTHIHISNFGAAK</sequence>
<dbReference type="OrthoDB" id="9816067at2"/>
<evidence type="ECO:0000256" key="6">
    <source>
        <dbReference type="ARBA" id="ARBA00023139"/>
    </source>
</evidence>
<dbReference type="NCBIfam" id="TIGR02887">
    <property type="entry name" value="spore_ger_x_C"/>
    <property type="match status" value="1"/>
</dbReference>
<dbReference type="InterPro" id="IPR038501">
    <property type="entry name" value="Spore_GerAC_C_sf"/>
</dbReference>
<dbReference type="GO" id="GO:0016020">
    <property type="term" value="C:membrane"/>
    <property type="evidence" value="ECO:0007669"/>
    <property type="project" value="UniProtKB-SubCell"/>
</dbReference>
<dbReference type="STRING" id="268407.PWYN_21235"/>
<organism evidence="10 11">
    <name type="scientific">Paenibacillus wynnii</name>
    <dbReference type="NCBI Taxonomy" id="268407"/>
    <lineage>
        <taxon>Bacteria</taxon>
        <taxon>Bacillati</taxon>
        <taxon>Bacillota</taxon>
        <taxon>Bacilli</taxon>
        <taxon>Bacillales</taxon>
        <taxon>Paenibacillaceae</taxon>
        <taxon>Paenibacillus</taxon>
    </lineage>
</organism>
<keyword evidence="11" id="KW-1185">Reference proteome</keyword>
<keyword evidence="6" id="KW-0564">Palmitate</keyword>
<dbReference type="Gene3D" id="3.30.300.210">
    <property type="entry name" value="Nutrient germinant receptor protein C, domain 3"/>
    <property type="match status" value="1"/>
</dbReference>
<comment type="similarity">
    <text evidence="2">Belongs to the GerABKC lipoprotein family.</text>
</comment>
<evidence type="ECO:0000256" key="1">
    <source>
        <dbReference type="ARBA" id="ARBA00004635"/>
    </source>
</evidence>
<dbReference type="PROSITE" id="PS51257">
    <property type="entry name" value="PROKAR_LIPOPROTEIN"/>
    <property type="match status" value="1"/>
</dbReference>
<evidence type="ECO:0000313" key="10">
    <source>
        <dbReference type="EMBL" id="KGE17163.1"/>
    </source>
</evidence>
<dbReference type="EMBL" id="JQCR01000003">
    <property type="protein sequence ID" value="KGE17163.1"/>
    <property type="molecule type" value="Genomic_DNA"/>
</dbReference>
<evidence type="ECO:0000256" key="7">
    <source>
        <dbReference type="ARBA" id="ARBA00023288"/>
    </source>
</evidence>
<keyword evidence="7" id="KW-0449">Lipoprotein</keyword>
<dbReference type="InterPro" id="IPR008844">
    <property type="entry name" value="Spore_GerAC-like"/>
</dbReference>
<keyword evidence="5" id="KW-0472">Membrane</keyword>
<name>A0A098M549_9BACL</name>
<dbReference type="PANTHER" id="PTHR35789:SF1">
    <property type="entry name" value="SPORE GERMINATION PROTEIN B3"/>
    <property type="match status" value="1"/>
</dbReference>
<keyword evidence="4" id="KW-0732">Signal</keyword>
<evidence type="ECO:0000259" key="8">
    <source>
        <dbReference type="Pfam" id="PF05504"/>
    </source>
</evidence>
<dbReference type="eggNOG" id="ENOG5033U1U">
    <property type="taxonomic scope" value="Bacteria"/>
</dbReference>
<evidence type="ECO:0000256" key="3">
    <source>
        <dbReference type="ARBA" id="ARBA00022544"/>
    </source>
</evidence>
<feature type="domain" description="Spore germination GerAC-like C-terminal" evidence="8">
    <location>
        <begin position="214"/>
        <end position="379"/>
    </location>
</feature>
<gene>
    <name evidence="10" type="ORF">PWYN_21235</name>
</gene>
<evidence type="ECO:0000256" key="4">
    <source>
        <dbReference type="ARBA" id="ARBA00022729"/>
    </source>
</evidence>
<dbReference type="InterPro" id="IPR057336">
    <property type="entry name" value="GerAC_N"/>
</dbReference>
<dbReference type="Proteomes" id="UP000029734">
    <property type="component" value="Unassembled WGS sequence"/>
</dbReference>
<dbReference type="InterPro" id="IPR046953">
    <property type="entry name" value="Spore_GerAC-like_C"/>
</dbReference>
<dbReference type="RefSeq" id="WP_036655690.1">
    <property type="nucleotide sequence ID" value="NZ_JQCR01000003.1"/>
</dbReference>
<accession>A0A098M549</accession>
<comment type="caution">
    <text evidence="10">The sequence shown here is derived from an EMBL/GenBank/DDBJ whole genome shotgun (WGS) entry which is preliminary data.</text>
</comment>